<dbReference type="SUPFAM" id="SSF52129">
    <property type="entry name" value="Caspase-like"/>
    <property type="match status" value="1"/>
</dbReference>
<dbReference type="AlphaFoldDB" id="A0A5S4WE45"/>
<keyword evidence="1" id="KW-0802">TPR repeat</keyword>
<dbReference type="InterPro" id="IPR011600">
    <property type="entry name" value="Pept_C14_caspase"/>
</dbReference>
<keyword evidence="6" id="KW-1185">Reference proteome</keyword>
<dbReference type="RefSeq" id="WP_148755867.1">
    <property type="nucleotide sequence ID" value="NZ_VSSR01000078.1"/>
</dbReference>
<sequence>MKIRLLFLLPLLVSLIPTAPSHAAGDRYGLVIGNAKYPDADTPLKEPINDSRDVADELKRDGFSVEVGENLTGDGMRRAFDKLYGKIKPGSVALIFYSGFGIQSARQSYMIPVDAQIWTESDVRRDGFSIEAILGELNTRGAGVKIALIDASRRNPFERRFRSFSAGLTPVIAPNGTLVMYSAALASVVSDAGGDHSLFVQELLKEIRVPDLMAEETLNRTKMGVTRASRGEQVPWISSSLAEDFSFIPGAAGSRPTAATPPPAPPAPPPAAVANNPPPAPPAPPAPPVAANNPPAPPASPSPPPAPKPQVEAALPPPQAPVKPAEPAPAPNADGGPSAAVLAEDPTIKGLTAKIATNPDDVNALYRRGQVYASKGAYSLAIRDFDDTLRINAKDVEALNNRCWTRAVVGDLQAALKDCNEALRLRPNFVDALDSRGLVNLKSGAVKNAIADFDAALKINPRLTSSLFGRGIAKQRNGSAQEGALDLANAKAMDPNIAQEFASYGVR</sequence>
<dbReference type="Pfam" id="PF00656">
    <property type="entry name" value="Peptidase_C14"/>
    <property type="match status" value="1"/>
</dbReference>
<feature type="signal peptide" evidence="3">
    <location>
        <begin position="1"/>
        <end position="23"/>
    </location>
</feature>
<evidence type="ECO:0000313" key="6">
    <source>
        <dbReference type="Proteomes" id="UP000324853"/>
    </source>
</evidence>
<dbReference type="Gene3D" id="1.25.40.10">
    <property type="entry name" value="Tetratricopeptide repeat domain"/>
    <property type="match status" value="2"/>
</dbReference>
<dbReference type="InterPro" id="IPR052039">
    <property type="entry name" value="Caspase-related_regulators"/>
</dbReference>
<comment type="caution">
    <text evidence="5">The sequence shown here is derived from an EMBL/GenBank/DDBJ whole genome shotgun (WGS) entry which is preliminary data.</text>
</comment>
<dbReference type="Proteomes" id="UP000324853">
    <property type="component" value="Unassembled WGS sequence"/>
</dbReference>
<dbReference type="EMBL" id="VSSR01000078">
    <property type="protein sequence ID" value="TYL73262.1"/>
    <property type="molecule type" value="Genomic_DNA"/>
</dbReference>
<feature type="region of interest" description="Disordered" evidence="2">
    <location>
        <begin position="248"/>
        <end position="340"/>
    </location>
</feature>
<dbReference type="SMART" id="SM00028">
    <property type="entry name" value="TPR"/>
    <property type="match status" value="3"/>
</dbReference>
<feature type="compositionally biased region" description="Low complexity" evidence="2">
    <location>
        <begin position="331"/>
        <end position="340"/>
    </location>
</feature>
<protein>
    <submittedName>
        <fullName evidence="5">Tetratricopeptide repeat protein</fullName>
    </submittedName>
</protein>
<dbReference type="InterPro" id="IPR011990">
    <property type="entry name" value="TPR-like_helical_dom_sf"/>
</dbReference>
<keyword evidence="3" id="KW-0732">Signal</keyword>
<dbReference type="OrthoDB" id="7957531at2"/>
<feature type="repeat" description="TPR" evidence="1">
    <location>
        <begin position="430"/>
        <end position="463"/>
    </location>
</feature>
<feature type="compositionally biased region" description="Pro residues" evidence="2">
    <location>
        <begin position="315"/>
        <end position="330"/>
    </location>
</feature>
<evidence type="ECO:0000256" key="1">
    <source>
        <dbReference type="PROSITE-ProRule" id="PRU00339"/>
    </source>
</evidence>
<feature type="chain" id="PRO_5024422414" evidence="3">
    <location>
        <begin position="24"/>
        <end position="507"/>
    </location>
</feature>
<dbReference type="SUPFAM" id="SSF48452">
    <property type="entry name" value="TPR-like"/>
    <property type="match status" value="1"/>
</dbReference>
<dbReference type="PROSITE" id="PS50005">
    <property type="entry name" value="TPR"/>
    <property type="match status" value="2"/>
</dbReference>
<name>A0A5S4WE45_9BRAD</name>
<evidence type="ECO:0000256" key="3">
    <source>
        <dbReference type="SAM" id="SignalP"/>
    </source>
</evidence>
<dbReference type="GO" id="GO:0006508">
    <property type="term" value="P:proteolysis"/>
    <property type="evidence" value="ECO:0007669"/>
    <property type="project" value="InterPro"/>
</dbReference>
<dbReference type="Pfam" id="PF13432">
    <property type="entry name" value="TPR_16"/>
    <property type="match status" value="2"/>
</dbReference>
<feature type="compositionally biased region" description="Pro residues" evidence="2">
    <location>
        <begin position="259"/>
        <end position="308"/>
    </location>
</feature>
<gene>
    <name evidence="5" type="ORF">FXB38_37015</name>
</gene>
<evidence type="ECO:0000313" key="5">
    <source>
        <dbReference type="EMBL" id="TYL73262.1"/>
    </source>
</evidence>
<dbReference type="PANTHER" id="PTHR22576:SF37">
    <property type="entry name" value="MUCOSA-ASSOCIATED LYMPHOID TISSUE LYMPHOMA TRANSLOCATION PROTEIN 1"/>
    <property type="match status" value="1"/>
</dbReference>
<evidence type="ECO:0000259" key="4">
    <source>
        <dbReference type="Pfam" id="PF00656"/>
    </source>
</evidence>
<dbReference type="Gene3D" id="3.40.50.1460">
    <property type="match status" value="1"/>
</dbReference>
<dbReference type="InterPro" id="IPR029030">
    <property type="entry name" value="Caspase-like_dom_sf"/>
</dbReference>
<dbReference type="GO" id="GO:0004197">
    <property type="term" value="F:cysteine-type endopeptidase activity"/>
    <property type="evidence" value="ECO:0007669"/>
    <property type="project" value="InterPro"/>
</dbReference>
<organism evidence="5 6">
    <name type="scientific">Bradyrhizobium cytisi</name>
    <dbReference type="NCBI Taxonomy" id="515489"/>
    <lineage>
        <taxon>Bacteria</taxon>
        <taxon>Pseudomonadati</taxon>
        <taxon>Pseudomonadota</taxon>
        <taxon>Alphaproteobacteria</taxon>
        <taxon>Hyphomicrobiales</taxon>
        <taxon>Nitrobacteraceae</taxon>
        <taxon>Bradyrhizobium</taxon>
    </lineage>
</organism>
<reference evidence="5 6" key="1">
    <citation type="submission" date="2019-08" db="EMBL/GenBank/DDBJ databases">
        <title>Bradyrhizobium hipponensis sp. nov., a rhizobium isolated from a Lupinus angustifolius root nodule in Tunisia.</title>
        <authorList>
            <person name="Off K."/>
            <person name="Rejili M."/>
            <person name="Mars M."/>
            <person name="Brachmann A."/>
            <person name="Marin M."/>
        </authorList>
    </citation>
    <scope>NUCLEOTIDE SEQUENCE [LARGE SCALE GENOMIC DNA]</scope>
    <source>
        <strain evidence="5 6">CTAW11</strain>
    </source>
</reference>
<accession>A0A5S4WE45</accession>
<dbReference type="PANTHER" id="PTHR22576">
    <property type="entry name" value="MUCOSA ASSOCIATED LYMPHOID TISSUE LYMPHOMA TRANSLOCATION PROTEIN 1/PARACASPASE"/>
    <property type="match status" value="1"/>
</dbReference>
<dbReference type="InterPro" id="IPR019734">
    <property type="entry name" value="TPR_rpt"/>
</dbReference>
<evidence type="ECO:0000256" key="2">
    <source>
        <dbReference type="SAM" id="MobiDB-lite"/>
    </source>
</evidence>
<feature type="domain" description="Peptidase C14 caspase" evidence="4">
    <location>
        <begin position="27"/>
        <end position="245"/>
    </location>
</feature>
<proteinExistence type="predicted"/>
<feature type="repeat" description="TPR" evidence="1">
    <location>
        <begin position="362"/>
        <end position="395"/>
    </location>
</feature>